<evidence type="ECO:0000256" key="1">
    <source>
        <dbReference type="ARBA" id="ARBA00022614"/>
    </source>
</evidence>
<organism evidence="3">
    <name type="scientific">Hexamita inflata</name>
    <dbReference type="NCBI Taxonomy" id="28002"/>
    <lineage>
        <taxon>Eukaryota</taxon>
        <taxon>Metamonada</taxon>
        <taxon>Diplomonadida</taxon>
        <taxon>Hexamitidae</taxon>
        <taxon>Hexamitinae</taxon>
        <taxon>Hexamita</taxon>
    </lineage>
</organism>
<dbReference type="PANTHER" id="PTHR15454:SF56">
    <property type="entry name" value="PROTEIN PHOSPHATASE 1 REGULATORY SUBUNIT 7-RELATED"/>
    <property type="match status" value="1"/>
</dbReference>
<dbReference type="InterPro" id="IPR025875">
    <property type="entry name" value="Leu-rich_rpt_4"/>
</dbReference>
<dbReference type="Proteomes" id="UP001642409">
    <property type="component" value="Unassembled WGS sequence"/>
</dbReference>
<dbReference type="PROSITE" id="PS51450">
    <property type="entry name" value="LRR"/>
    <property type="match status" value="2"/>
</dbReference>
<protein>
    <submittedName>
        <fullName evidence="3">Leucine-rich repeat domain-containing protein</fullName>
    </submittedName>
    <submittedName>
        <fullName evidence="4">Leucine-rich_repeat domain-containing protein</fullName>
    </submittedName>
</protein>
<dbReference type="AlphaFoldDB" id="A0AA86NN19"/>
<name>A0AA86NN19_9EUKA</name>
<dbReference type="Pfam" id="PF12799">
    <property type="entry name" value="LRR_4"/>
    <property type="match status" value="1"/>
</dbReference>
<evidence type="ECO:0000313" key="4">
    <source>
        <dbReference type="EMBL" id="CAL5985439.1"/>
    </source>
</evidence>
<sequence>MSSRATYSMLENRPHTQSSMEISIQFCRFLAFFFCFDFTYFPTGQVGMPVSEHLQCSRLLTGFQFSIGVSRIGEISKIEDITALKGKYINKLFLGSNNIQDISPCGMDPDQLTLKFNDIRDNSVLSGMTYVKYLDLSSCQLENASVLRYMTQLHSLNLSCNKISDIGFVRGLCQLHYLDLSYNSIIDLAVLDSVAVFGVGQAIFARESDL</sequence>
<reference evidence="3" key="1">
    <citation type="submission" date="2023-06" db="EMBL/GenBank/DDBJ databases">
        <authorList>
            <person name="Kurt Z."/>
        </authorList>
    </citation>
    <scope>NUCLEOTIDE SEQUENCE</scope>
</reference>
<dbReference type="Gene3D" id="3.80.10.10">
    <property type="entry name" value="Ribonuclease Inhibitor"/>
    <property type="match status" value="1"/>
</dbReference>
<evidence type="ECO:0000313" key="3">
    <source>
        <dbReference type="EMBL" id="CAI9923000.1"/>
    </source>
</evidence>
<dbReference type="EMBL" id="CATOUU010000270">
    <property type="protein sequence ID" value="CAI9923000.1"/>
    <property type="molecule type" value="Genomic_DNA"/>
</dbReference>
<keyword evidence="1" id="KW-0433">Leucine-rich repeat</keyword>
<dbReference type="InterPro" id="IPR032675">
    <property type="entry name" value="LRR_dom_sf"/>
</dbReference>
<dbReference type="EMBL" id="CAXDID020000556">
    <property type="protein sequence ID" value="CAL6102529.1"/>
    <property type="molecule type" value="Genomic_DNA"/>
</dbReference>
<evidence type="ECO:0000313" key="6">
    <source>
        <dbReference type="Proteomes" id="UP001642409"/>
    </source>
</evidence>
<gene>
    <name evidence="3" type="ORF">HINF_LOCUS10645</name>
    <name evidence="5" type="ORF">HINF_LOCUS71710</name>
    <name evidence="4" type="ORF">HINF_LOCUS8900</name>
</gene>
<proteinExistence type="predicted"/>
<evidence type="ECO:0000313" key="5">
    <source>
        <dbReference type="EMBL" id="CAL6102529.1"/>
    </source>
</evidence>
<accession>A0AA86NN19</accession>
<keyword evidence="2" id="KW-0677">Repeat</keyword>
<dbReference type="EMBL" id="CAXDID020000019">
    <property type="protein sequence ID" value="CAL5985439.1"/>
    <property type="molecule type" value="Genomic_DNA"/>
</dbReference>
<keyword evidence="6" id="KW-1185">Reference proteome</keyword>
<dbReference type="SUPFAM" id="SSF52058">
    <property type="entry name" value="L domain-like"/>
    <property type="match status" value="1"/>
</dbReference>
<evidence type="ECO:0000256" key="2">
    <source>
        <dbReference type="ARBA" id="ARBA00022737"/>
    </source>
</evidence>
<reference evidence="4 6" key="2">
    <citation type="submission" date="2024-07" db="EMBL/GenBank/DDBJ databases">
        <authorList>
            <person name="Akdeniz Z."/>
        </authorList>
    </citation>
    <scope>NUCLEOTIDE SEQUENCE [LARGE SCALE GENOMIC DNA]</scope>
</reference>
<comment type="caution">
    <text evidence="3">The sequence shown here is derived from an EMBL/GenBank/DDBJ whole genome shotgun (WGS) entry which is preliminary data.</text>
</comment>
<dbReference type="PANTHER" id="PTHR15454">
    <property type="entry name" value="NISCHARIN RELATED"/>
    <property type="match status" value="1"/>
</dbReference>
<dbReference type="Pfam" id="PF13516">
    <property type="entry name" value="LRR_6"/>
    <property type="match status" value="1"/>
</dbReference>
<dbReference type="InterPro" id="IPR001611">
    <property type="entry name" value="Leu-rich_rpt"/>
</dbReference>
<dbReference type="GO" id="GO:0005737">
    <property type="term" value="C:cytoplasm"/>
    <property type="evidence" value="ECO:0007669"/>
    <property type="project" value="TreeGrafter"/>
</dbReference>